<keyword evidence="2" id="KW-1185">Reference proteome</keyword>
<sequence>MRLIHKEFRECRDVPSWQRETWMAPYTAISSRELAKVTTSVLDITTGQEPATLRALVREEPLPSPQHRILMIAGYYGTKAPASQGAHNTI</sequence>
<gene>
    <name evidence="1" type="ORF">A7979_05275</name>
</gene>
<reference evidence="1 2" key="1">
    <citation type="submission" date="2016-05" db="EMBL/GenBank/DDBJ databases">
        <title>Draft genome sequence of a porcine commensal Rothia nasimurium.</title>
        <authorList>
            <person name="Gaiser R.A."/>
            <person name="Van Baarlen P."/>
            <person name="Wells J.M."/>
        </authorList>
    </citation>
    <scope>NUCLEOTIDE SEQUENCE [LARGE SCALE GENOMIC DNA]</scope>
    <source>
        <strain evidence="1 2">PT-32</strain>
    </source>
</reference>
<name>A0A1Y1RP90_9MICC</name>
<dbReference type="AlphaFoldDB" id="A0A1Y1RP90"/>
<protein>
    <submittedName>
        <fullName evidence="1">Uncharacterized protein</fullName>
    </submittedName>
</protein>
<evidence type="ECO:0000313" key="1">
    <source>
        <dbReference type="EMBL" id="ORC16025.1"/>
    </source>
</evidence>
<evidence type="ECO:0000313" key="2">
    <source>
        <dbReference type="Proteomes" id="UP000192359"/>
    </source>
</evidence>
<dbReference type="Proteomes" id="UP000192359">
    <property type="component" value="Unassembled WGS sequence"/>
</dbReference>
<comment type="caution">
    <text evidence="1">The sequence shown here is derived from an EMBL/GenBank/DDBJ whole genome shotgun (WGS) entry which is preliminary data.</text>
</comment>
<proteinExistence type="predicted"/>
<dbReference type="EMBL" id="LXWF01000041">
    <property type="protein sequence ID" value="ORC16025.1"/>
    <property type="molecule type" value="Genomic_DNA"/>
</dbReference>
<accession>A0A1Y1RP90</accession>
<organism evidence="1 2">
    <name type="scientific">Rothia nasimurium</name>
    <dbReference type="NCBI Taxonomy" id="85336"/>
    <lineage>
        <taxon>Bacteria</taxon>
        <taxon>Bacillati</taxon>
        <taxon>Actinomycetota</taxon>
        <taxon>Actinomycetes</taxon>
        <taxon>Micrococcales</taxon>
        <taxon>Micrococcaceae</taxon>
        <taxon>Rothia</taxon>
    </lineage>
</organism>